<evidence type="ECO:0000256" key="6">
    <source>
        <dbReference type="RuleBase" id="RU367018"/>
    </source>
</evidence>
<dbReference type="PANTHER" id="PTHR31669">
    <property type="entry name" value="PROTEIN FAR1-RELATED SEQUENCE 10-RELATED"/>
    <property type="match status" value="1"/>
</dbReference>
<evidence type="ECO:0000256" key="3">
    <source>
        <dbReference type="ARBA" id="ARBA00022771"/>
    </source>
</evidence>
<feature type="domain" description="SWIM-type" evidence="8">
    <location>
        <begin position="366"/>
        <end position="402"/>
    </location>
</feature>
<evidence type="ECO:0000256" key="4">
    <source>
        <dbReference type="ARBA" id="ARBA00022833"/>
    </source>
</evidence>
<comment type="subcellular location">
    <subcellularLocation>
        <location evidence="6">Nucleus</location>
    </subcellularLocation>
</comment>
<evidence type="ECO:0000313" key="9">
    <source>
        <dbReference type="EMBL" id="JAT54691.1"/>
    </source>
</evidence>
<dbReference type="GO" id="GO:0006355">
    <property type="term" value="P:regulation of DNA-templated transcription"/>
    <property type="evidence" value="ECO:0007669"/>
    <property type="project" value="UniProtKB-UniRule"/>
</dbReference>
<evidence type="ECO:0000256" key="5">
    <source>
        <dbReference type="PROSITE-ProRule" id="PRU00325"/>
    </source>
</evidence>
<keyword evidence="4 6" id="KW-0862">Zinc</keyword>
<sequence>TPTPTPNPRPPGNCDPALADQEWNYIRIGRRRIMGSDAQNFLGYFKKQQAENPAFFYAIQVDNDRCVSNVFWADSKARMAYSYFGDAVVFDTTHKSAHLPFVLFAGVNHHGQPVLFGCALLLDESGPSLLWLFRTWLEAMSRCHPVSITTVQDEGLKAAIAEVFPVTRHRVCKWEVFRECRDKLAYICQVYPTLEGELHRCVDGSETVEEFELCWRSLIDRYCLEGNQWLQYLYGTRRACVTAYLRDTFFGELVTSDQGEGRNSFFDGYMSEQTTLHDFVRQYEKALESRFEEEADADSDTMHTVPVLKTPSPMEKQVASLYTRKIFMKFQEELVETFAYTADKIDDDGCNGKFKVAKFGEEQKNHIVMFSALEKNATCSCQMFEFSGILCRHVLTVFRIANVLVLPSQYILKRWTQNAKTGDVLDDYSVELRGNSRESLTLRYNNLRHQAINFVEEGASSIEIYDVAIAALREAASKVSAAKKNFMRIPRVGALRSGVGKKGNDGSSEEVNLNSVISMQDAE</sequence>
<dbReference type="SMART" id="SM00575">
    <property type="entry name" value="ZnF_PMZ"/>
    <property type="match status" value="1"/>
</dbReference>
<evidence type="ECO:0000256" key="2">
    <source>
        <dbReference type="ARBA" id="ARBA00022723"/>
    </source>
</evidence>
<dbReference type="PANTHER" id="PTHR31669:SF293">
    <property type="entry name" value="PROTEIN FAR1-RELATED SEQUENCE"/>
    <property type="match status" value="1"/>
</dbReference>
<name>A0A1D1YJ84_9ARAE</name>
<feature type="compositionally biased region" description="Polar residues" evidence="7">
    <location>
        <begin position="505"/>
        <end position="523"/>
    </location>
</feature>
<feature type="region of interest" description="Disordered" evidence="7">
    <location>
        <begin position="498"/>
        <end position="523"/>
    </location>
</feature>
<gene>
    <name evidence="9" type="primary">FRS5_5</name>
    <name evidence="9" type="ORF">g.37623</name>
</gene>
<dbReference type="InterPro" id="IPR007527">
    <property type="entry name" value="Znf_SWIM"/>
</dbReference>
<dbReference type="Pfam" id="PF10551">
    <property type="entry name" value="MULE"/>
    <property type="match status" value="1"/>
</dbReference>
<evidence type="ECO:0000256" key="7">
    <source>
        <dbReference type="SAM" id="MobiDB-lite"/>
    </source>
</evidence>
<dbReference type="GO" id="GO:0008270">
    <property type="term" value="F:zinc ion binding"/>
    <property type="evidence" value="ECO:0007669"/>
    <property type="project" value="UniProtKB-UniRule"/>
</dbReference>
<dbReference type="EMBL" id="GDJX01013245">
    <property type="protein sequence ID" value="JAT54691.1"/>
    <property type="molecule type" value="Transcribed_RNA"/>
</dbReference>
<dbReference type="AlphaFoldDB" id="A0A1D1YJ84"/>
<evidence type="ECO:0000256" key="1">
    <source>
        <dbReference type="ARBA" id="ARBA00005889"/>
    </source>
</evidence>
<feature type="non-terminal residue" evidence="9">
    <location>
        <position position="1"/>
    </location>
</feature>
<dbReference type="Pfam" id="PF04434">
    <property type="entry name" value="SWIM"/>
    <property type="match status" value="1"/>
</dbReference>
<dbReference type="InterPro" id="IPR018289">
    <property type="entry name" value="MULE_transposase_dom"/>
</dbReference>
<organism evidence="9">
    <name type="scientific">Anthurium amnicola</name>
    <dbReference type="NCBI Taxonomy" id="1678845"/>
    <lineage>
        <taxon>Eukaryota</taxon>
        <taxon>Viridiplantae</taxon>
        <taxon>Streptophyta</taxon>
        <taxon>Embryophyta</taxon>
        <taxon>Tracheophyta</taxon>
        <taxon>Spermatophyta</taxon>
        <taxon>Magnoliopsida</taxon>
        <taxon>Liliopsida</taxon>
        <taxon>Araceae</taxon>
        <taxon>Pothoideae</taxon>
        <taxon>Potheae</taxon>
        <taxon>Anthurium</taxon>
    </lineage>
</organism>
<dbReference type="InterPro" id="IPR006564">
    <property type="entry name" value="Znf_PMZ"/>
</dbReference>
<reference evidence="9" key="1">
    <citation type="submission" date="2015-07" db="EMBL/GenBank/DDBJ databases">
        <title>Transcriptome Assembly of Anthurium amnicola.</title>
        <authorList>
            <person name="Suzuki J."/>
        </authorList>
    </citation>
    <scope>NUCLEOTIDE SEQUENCE</scope>
</reference>
<protein>
    <recommendedName>
        <fullName evidence="6">Protein FAR1-RELATED SEQUENCE</fullName>
    </recommendedName>
</protein>
<comment type="function">
    <text evidence="6">Putative transcription activator involved in regulating light control of development.</text>
</comment>
<keyword evidence="3 5" id="KW-0863">Zinc-finger</keyword>
<dbReference type="PROSITE" id="PS50966">
    <property type="entry name" value="ZF_SWIM"/>
    <property type="match status" value="1"/>
</dbReference>
<keyword evidence="6" id="KW-0539">Nucleus</keyword>
<dbReference type="GO" id="GO:0005634">
    <property type="term" value="C:nucleus"/>
    <property type="evidence" value="ECO:0007669"/>
    <property type="project" value="UniProtKB-SubCell"/>
</dbReference>
<evidence type="ECO:0000259" key="8">
    <source>
        <dbReference type="PROSITE" id="PS50966"/>
    </source>
</evidence>
<accession>A0A1D1YJ84</accession>
<comment type="similarity">
    <text evidence="1 6">Belongs to the FHY3/FAR1 family.</text>
</comment>
<dbReference type="InterPro" id="IPR031052">
    <property type="entry name" value="FHY3/FAR1"/>
</dbReference>
<keyword evidence="2 6" id="KW-0479">Metal-binding</keyword>
<proteinExistence type="inferred from homology"/>